<sequence>MSDRTLMLRRYELAPGTAEEFGSWWSAHIPALRERAGFAIEWAYLDAEHEAFTWAISHPGDREAFLRAERAYEADPDRAAAIALAPPLRSAAVGFPERLR</sequence>
<dbReference type="InterPro" id="IPR011008">
    <property type="entry name" value="Dimeric_a/b-barrel"/>
</dbReference>
<protein>
    <recommendedName>
        <fullName evidence="3">NIPSNAP domain-containing protein</fullName>
    </recommendedName>
</protein>
<dbReference type="AlphaFoldDB" id="A0A939MQ82"/>
<dbReference type="Gene3D" id="3.30.70.100">
    <property type="match status" value="1"/>
</dbReference>
<keyword evidence="2" id="KW-1185">Reference proteome</keyword>
<comment type="caution">
    <text evidence="1">The sequence shown here is derived from an EMBL/GenBank/DDBJ whole genome shotgun (WGS) entry which is preliminary data.</text>
</comment>
<reference evidence="1" key="1">
    <citation type="submission" date="2021-03" db="EMBL/GenBank/DDBJ databases">
        <title>Leucobacter chromiisoli sp. nov., isolated from chromium-containing soil of chemical plant.</title>
        <authorList>
            <person name="Xu Z."/>
        </authorList>
    </citation>
    <scope>NUCLEOTIDE SEQUENCE</scope>
    <source>
        <strain evidence="1">S27</strain>
    </source>
</reference>
<organism evidence="1 2">
    <name type="scientific">Leucobacter weissii</name>
    <dbReference type="NCBI Taxonomy" id="1983706"/>
    <lineage>
        <taxon>Bacteria</taxon>
        <taxon>Bacillati</taxon>
        <taxon>Actinomycetota</taxon>
        <taxon>Actinomycetes</taxon>
        <taxon>Micrococcales</taxon>
        <taxon>Microbacteriaceae</taxon>
        <taxon>Leucobacter</taxon>
    </lineage>
</organism>
<accession>A0A939MQ82</accession>
<evidence type="ECO:0000313" key="1">
    <source>
        <dbReference type="EMBL" id="MBO1902707.1"/>
    </source>
</evidence>
<dbReference type="SUPFAM" id="SSF54909">
    <property type="entry name" value="Dimeric alpha+beta barrel"/>
    <property type="match status" value="1"/>
</dbReference>
<evidence type="ECO:0008006" key="3">
    <source>
        <dbReference type="Google" id="ProtNLM"/>
    </source>
</evidence>
<dbReference type="Proteomes" id="UP000664382">
    <property type="component" value="Unassembled WGS sequence"/>
</dbReference>
<name>A0A939MQ82_9MICO</name>
<gene>
    <name evidence="1" type="ORF">J4H92_12195</name>
</gene>
<proteinExistence type="predicted"/>
<dbReference type="RefSeq" id="WP_208098474.1">
    <property type="nucleotide sequence ID" value="NZ_JAGDYM010000014.1"/>
</dbReference>
<evidence type="ECO:0000313" key="2">
    <source>
        <dbReference type="Proteomes" id="UP000664382"/>
    </source>
</evidence>
<dbReference type="EMBL" id="JAGDYM010000014">
    <property type="protein sequence ID" value="MBO1902707.1"/>
    <property type="molecule type" value="Genomic_DNA"/>
</dbReference>